<reference evidence="2 3" key="1">
    <citation type="submission" date="2019-07" db="EMBL/GenBank/DDBJ databases">
        <title>Draft genome assembly of a fouling barnacle, Amphibalanus amphitrite (Darwin, 1854): The first reference genome for Thecostraca.</title>
        <authorList>
            <person name="Kim W."/>
        </authorList>
    </citation>
    <scope>NUCLEOTIDE SEQUENCE [LARGE SCALE GENOMIC DNA]</scope>
    <source>
        <strain evidence="2">SNU_AA5</strain>
        <tissue evidence="2">Soma without cirri and trophi</tissue>
    </source>
</reference>
<dbReference type="EMBL" id="VIIS01001697">
    <property type="protein sequence ID" value="KAF0294251.1"/>
    <property type="molecule type" value="Genomic_DNA"/>
</dbReference>
<evidence type="ECO:0000313" key="3">
    <source>
        <dbReference type="Proteomes" id="UP000440578"/>
    </source>
</evidence>
<dbReference type="Proteomes" id="UP000440578">
    <property type="component" value="Unassembled WGS sequence"/>
</dbReference>
<feature type="region of interest" description="Disordered" evidence="1">
    <location>
        <begin position="15"/>
        <end position="101"/>
    </location>
</feature>
<gene>
    <name evidence="2" type="primary">Rsl24d1_0</name>
    <name evidence="2" type="ORF">FJT64_008106</name>
</gene>
<dbReference type="OrthoDB" id="10262490at2759"/>
<accession>A0A6A4VXT3</accession>
<protein>
    <submittedName>
        <fullName evidence="2">Putative ribosome biogenesis protein RLP24</fullName>
    </submittedName>
</protein>
<sequence length="101" mass="12088">MIVEAMKRVQQIRQRREYQHIRSRQKSAEKMERDKERREVARDMALIRSPAAGLRRARVTVQQQSDQHMEEAEPDRRRRLADREPEPAQSSQHERMVAEAV</sequence>
<feature type="compositionally biased region" description="Basic and acidic residues" evidence="1">
    <location>
        <begin position="15"/>
        <end position="42"/>
    </location>
</feature>
<feature type="compositionally biased region" description="Basic and acidic residues" evidence="1">
    <location>
        <begin position="67"/>
        <end position="101"/>
    </location>
</feature>
<comment type="caution">
    <text evidence="2">The sequence shown here is derived from an EMBL/GenBank/DDBJ whole genome shotgun (WGS) entry which is preliminary data.</text>
</comment>
<evidence type="ECO:0000313" key="2">
    <source>
        <dbReference type="EMBL" id="KAF0294251.1"/>
    </source>
</evidence>
<proteinExistence type="predicted"/>
<organism evidence="2 3">
    <name type="scientific">Amphibalanus amphitrite</name>
    <name type="common">Striped barnacle</name>
    <name type="synonym">Balanus amphitrite</name>
    <dbReference type="NCBI Taxonomy" id="1232801"/>
    <lineage>
        <taxon>Eukaryota</taxon>
        <taxon>Metazoa</taxon>
        <taxon>Ecdysozoa</taxon>
        <taxon>Arthropoda</taxon>
        <taxon>Crustacea</taxon>
        <taxon>Multicrustacea</taxon>
        <taxon>Cirripedia</taxon>
        <taxon>Thoracica</taxon>
        <taxon>Thoracicalcarea</taxon>
        <taxon>Balanomorpha</taxon>
        <taxon>Balanoidea</taxon>
        <taxon>Balanidae</taxon>
        <taxon>Amphibalaninae</taxon>
        <taxon>Amphibalanus</taxon>
    </lineage>
</organism>
<name>A0A6A4VXT3_AMPAM</name>
<keyword evidence="3" id="KW-1185">Reference proteome</keyword>
<dbReference type="AlphaFoldDB" id="A0A6A4VXT3"/>
<evidence type="ECO:0000256" key="1">
    <source>
        <dbReference type="SAM" id="MobiDB-lite"/>
    </source>
</evidence>